<keyword evidence="10" id="KW-0175">Coiled coil</keyword>
<evidence type="ECO:0000256" key="1">
    <source>
        <dbReference type="ARBA" id="ARBA00004610"/>
    </source>
</evidence>
<dbReference type="OrthoDB" id="9939271at2759"/>
<evidence type="ECO:0000256" key="11">
    <source>
        <dbReference type="SAM" id="MobiDB-lite"/>
    </source>
</evidence>
<reference evidence="16" key="1">
    <citation type="submission" date="2025-08" db="UniProtKB">
        <authorList>
            <consortium name="RefSeq"/>
        </authorList>
    </citation>
    <scope>IDENTIFICATION</scope>
    <source>
        <strain evidence="16">Nigerian</strain>
        <tissue evidence="16">Liver and blood</tissue>
    </source>
</reference>
<evidence type="ECO:0000259" key="14">
    <source>
        <dbReference type="SMART" id="SM01089"/>
    </source>
</evidence>
<keyword evidence="4 9" id="KW-0812">Transmembrane</keyword>
<dbReference type="OMA" id="EPHRIPN"/>
<dbReference type="Xenbase" id="XB-GENE-962101">
    <property type="gene designation" value="gja10"/>
</dbReference>
<dbReference type="SMART" id="SM00037">
    <property type="entry name" value="CNX"/>
    <property type="match status" value="1"/>
</dbReference>
<feature type="domain" description="Connexin cysteine-rich" evidence="14">
    <location>
        <begin position="167"/>
        <end position="233"/>
    </location>
</feature>
<comment type="function">
    <text evidence="9">One gap junction consists of a cluster of closely packed pairs of transmembrane channels, the connexons, through which materials of low MW diffuse from one cell to a neighboring cell.</text>
</comment>
<dbReference type="GO" id="GO:0007267">
    <property type="term" value="P:cell-cell signaling"/>
    <property type="evidence" value="ECO:0000318"/>
    <property type="project" value="GO_Central"/>
</dbReference>
<feature type="compositionally biased region" description="Basic and acidic residues" evidence="11">
    <location>
        <begin position="458"/>
        <end position="469"/>
    </location>
</feature>
<proteinExistence type="inferred from homology"/>
<dbReference type="PROSITE" id="PS00407">
    <property type="entry name" value="CONNEXINS_1"/>
    <property type="match status" value="1"/>
</dbReference>
<dbReference type="InterPro" id="IPR019570">
    <property type="entry name" value="Connexin_CCC"/>
</dbReference>
<accession>A0A8J0T454</accession>
<feature type="compositionally biased region" description="Polar residues" evidence="11">
    <location>
        <begin position="379"/>
        <end position="395"/>
    </location>
</feature>
<dbReference type="GeneID" id="100486437"/>
<feature type="transmembrane region" description="Helical" evidence="12">
    <location>
        <begin position="78"/>
        <end position="100"/>
    </location>
</feature>
<dbReference type="AlphaFoldDB" id="A0A8J0T454"/>
<feature type="region of interest" description="Disordered" evidence="11">
    <location>
        <begin position="458"/>
        <end position="526"/>
    </location>
</feature>
<dbReference type="PANTHER" id="PTHR11984">
    <property type="entry name" value="CONNEXIN"/>
    <property type="match status" value="1"/>
</dbReference>
<feature type="compositionally biased region" description="Polar residues" evidence="11">
    <location>
        <begin position="473"/>
        <end position="488"/>
    </location>
</feature>
<evidence type="ECO:0000259" key="13">
    <source>
        <dbReference type="SMART" id="SM00037"/>
    </source>
</evidence>
<sequence>MGDWNLLGSILEEVHIHSTIVGKIWLTILFVFRMLVLGVAAEDVWDDEQDEFICNTEQPGCRNVCYDQAFPISLIRYWVLQIIFVSSPSLVYMGHALYRLRALEKERQKKKAQLRAELEELEVVVDEHRKLERELRKLEEQRKVNKAPLRGSLLRTYVLHILTRSVVEVAFMIGQYLLYGFDLDPLYKCSRSPCPNIVDCFVSRPTEKTIFMVFMHSIAAVSLFLNVLEIFHLGIRKIKQGLSGKSNAETTEDEISSCKSKKNSMQPVCIMSNSSPSKIIPLSSSGYKLLPDQQMDPVGLPAYLPPSQDFKEAQMMSDQNHYGKVLAPDKHRKTADHSCTEHQQQGSHCKQILHSAEPHRIPNHTDHYHGHMTHRIPTIQPTPALQKRNLSSSSEDSQKKLKHNTCLGSKSCLKSQHSLDQPRHSSVHPLRSCLHSSHMELHSALRKYSRVGSCKDFAEDRSDSADSGHRKVSSTSRGLSESRLISDTESLDSRNGSGSESRRRDDSPSITPPPPSGRRMSMASKAASPGLILASGSHSQSRHPHYHYYILQTVNKNPLIKRS</sequence>
<comment type="similarity">
    <text evidence="9">Belongs to the connexin family.</text>
</comment>
<evidence type="ECO:0000313" key="15">
    <source>
        <dbReference type="Proteomes" id="UP000008143"/>
    </source>
</evidence>
<name>A0A8J0T454_XENTR</name>
<dbReference type="Proteomes" id="UP000008143">
    <property type="component" value="Chromosome 5"/>
</dbReference>
<keyword evidence="3" id="KW-1003">Cell membrane</keyword>
<comment type="subcellular location">
    <subcellularLocation>
        <location evidence="1">Cell junction</location>
        <location evidence="1">Gap junction</location>
    </subcellularLocation>
    <subcellularLocation>
        <location evidence="2 9">Cell membrane</location>
        <topology evidence="2 9">Multi-pass membrane protein</topology>
    </subcellularLocation>
</comment>
<comment type="subunit">
    <text evidence="9">A connexon is composed of a hexamer of connexins.</text>
</comment>
<keyword evidence="7 12" id="KW-1133">Transmembrane helix</keyword>
<dbReference type="SMART" id="SM01089">
    <property type="entry name" value="Connexin_CCC"/>
    <property type="match status" value="1"/>
</dbReference>
<dbReference type="PANTHER" id="PTHR11984:SF9">
    <property type="entry name" value="GAP JUNCTION ALPHA-10 PROTEIN"/>
    <property type="match status" value="1"/>
</dbReference>
<organism evidence="15 16">
    <name type="scientific">Xenopus tropicalis</name>
    <name type="common">Western clawed frog</name>
    <name type="synonym">Silurana tropicalis</name>
    <dbReference type="NCBI Taxonomy" id="8364"/>
    <lineage>
        <taxon>Eukaryota</taxon>
        <taxon>Metazoa</taxon>
        <taxon>Chordata</taxon>
        <taxon>Craniata</taxon>
        <taxon>Vertebrata</taxon>
        <taxon>Euteleostomi</taxon>
        <taxon>Amphibia</taxon>
        <taxon>Batrachia</taxon>
        <taxon>Anura</taxon>
        <taxon>Pipoidea</taxon>
        <taxon>Pipidae</taxon>
        <taxon>Xenopodinae</taxon>
        <taxon>Xenopus</taxon>
        <taxon>Silurana</taxon>
    </lineage>
</organism>
<feature type="transmembrane region" description="Helical" evidence="12">
    <location>
        <begin position="210"/>
        <end position="235"/>
    </location>
</feature>
<evidence type="ECO:0000256" key="3">
    <source>
        <dbReference type="ARBA" id="ARBA00022475"/>
    </source>
</evidence>
<dbReference type="RefSeq" id="XP_017949506.1">
    <property type="nucleotide sequence ID" value="XM_018094017.2"/>
</dbReference>
<evidence type="ECO:0000256" key="7">
    <source>
        <dbReference type="ARBA" id="ARBA00022989"/>
    </source>
</evidence>
<dbReference type="CDD" id="cd14686">
    <property type="entry name" value="bZIP"/>
    <property type="match status" value="1"/>
</dbReference>
<keyword evidence="6" id="KW-0965">Cell junction</keyword>
<protein>
    <recommendedName>
        <fullName evidence="9">Gap junction protein</fullName>
    </recommendedName>
</protein>
<evidence type="ECO:0000256" key="9">
    <source>
        <dbReference type="RuleBase" id="RU000630"/>
    </source>
</evidence>
<dbReference type="CTD" id="84694"/>
<dbReference type="GO" id="GO:0005243">
    <property type="term" value="F:gap junction channel activity"/>
    <property type="evidence" value="ECO:0000318"/>
    <property type="project" value="GO_Central"/>
</dbReference>
<evidence type="ECO:0000256" key="4">
    <source>
        <dbReference type="ARBA" id="ARBA00022692"/>
    </source>
</evidence>
<evidence type="ECO:0000256" key="6">
    <source>
        <dbReference type="ARBA" id="ARBA00022949"/>
    </source>
</evidence>
<evidence type="ECO:0000256" key="10">
    <source>
        <dbReference type="SAM" id="Coils"/>
    </source>
</evidence>
<feature type="coiled-coil region" evidence="10">
    <location>
        <begin position="100"/>
        <end position="141"/>
    </location>
</feature>
<evidence type="ECO:0000256" key="2">
    <source>
        <dbReference type="ARBA" id="ARBA00004651"/>
    </source>
</evidence>
<dbReference type="FunFam" id="1.20.1440.80:FF:000001">
    <property type="entry name" value="Gap junction alpha-1"/>
    <property type="match status" value="1"/>
</dbReference>
<feature type="region of interest" description="Disordered" evidence="11">
    <location>
        <begin position="375"/>
        <end position="402"/>
    </location>
</feature>
<evidence type="ECO:0000256" key="5">
    <source>
        <dbReference type="ARBA" id="ARBA00022868"/>
    </source>
</evidence>
<evidence type="ECO:0000313" key="16">
    <source>
        <dbReference type="RefSeq" id="XP_017949506.1"/>
    </source>
</evidence>
<keyword evidence="5 9" id="KW-0303">Gap junction</keyword>
<dbReference type="InterPro" id="IPR017990">
    <property type="entry name" value="Connexin_CS"/>
</dbReference>
<dbReference type="PRINTS" id="PR00206">
    <property type="entry name" value="CONNEXIN"/>
</dbReference>
<dbReference type="InterPro" id="IPR000500">
    <property type="entry name" value="Connexin"/>
</dbReference>
<feature type="transmembrane region" description="Helical" evidence="12">
    <location>
        <begin position="20"/>
        <end position="41"/>
    </location>
</feature>
<dbReference type="GO" id="GO:0005922">
    <property type="term" value="C:connexin complex"/>
    <property type="evidence" value="ECO:0000318"/>
    <property type="project" value="GO_Central"/>
</dbReference>
<evidence type="ECO:0000256" key="8">
    <source>
        <dbReference type="ARBA" id="ARBA00023136"/>
    </source>
</evidence>
<dbReference type="Pfam" id="PF00029">
    <property type="entry name" value="Connexin"/>
    <property type="match status" value="1"/>
</dbReference>
<evidence type="ECO:0000256" key="12">
    <source>
        <dbReference type="SAM" id="Phobius"/>
    </source>
</evidence>
<evidence type="ECO:0000313" key="17">
    <source>
        <dbReference type="Xenbase" id="XB-GENE-962101"/>
    </source>
</evidence>
<feature type="domain" description="Connexin N-terminal" evidence="13">
    <location>
        <begin position="43"/>
        <end position="76"/>
    </location>
</feature>
<dbReference type="InterPro" id="IPR013092">
    <property type="entry name" value="Connexin_N"/>
</dbReference>
<dbReference type="PROSITE" id="PS00408">
    <property type="entry name" value="CONNEXINS_2"/>
    <property type="match status" value="1"/>
</dbReference>
<dbReference type="Gene3D" id="1.20.1440.80">
    <property type="entry name" value="Gap junction channel protein cysteine-rich domain"/>
    <property type="match status" value="1"/>
</dbReference>
<gene>
    <name evidence="16 17" type="primary">gja10</name>
</gene>
<dbReference type="AGR" id="Xenbase:XB-GENE-962101"/>
<keyword evidence="15" id="KW-1185">Reference proteome</keyword>
<keyword evidence="8 12" id="KW-0472">Membrane</keyword>
<dbReference type="KEGG" id="xtr:100486437"/>
<dbReference type="InterPro" id="IPR038359">
    <property type="entry name" value="Connexin_N_sf"/>
</dbReference>